<dbReference type="EMBL" id="ADBJ01000047">
    <property type="protein sequence ID" value="EFA76320.1"/>
    <property type="molecule type" value="Genomic_DNA"/>
</dbReference>
<keyword evidence="10" id="KW-0472">Membrane</keyword>
<keyword evidence="4 14" id="KW-0547">Nucleotide-binding</keyword>
<evidence type="ECO:0000256" key="9">
    <source>
        <dbReference type="ARBA" id="ARBA00023128"/>
    </source>
</evidence>
<evidence type="ECO:0000256" key="6">
    <source>
        <dbReference type="ARBA" id="ARBA00022801"/>
    </source>
</evidence>
<keyword evidence="7 14" id="KW-0067">ATP-binding</keyword>
<feature type="domain" description="AAA+ ATPase" evidence="15">
    <location>
        <begin position="240"/>
        <end position="372"/>
    </location>
</feature>
<dbReference type="InterPro" id="IPR003593">
    <property type="entry name" value="AAA+_ATPase"/>
</dbReference>
<dbReference type="InterPro" id="IPR050747">
    <property type="entry name" value="Mitochondrial_chaperone_BCS1"/>
</dbReference>
<dbReference type="FunCoup" id="D3BQA0">
    <property type="interactions" value="11"/>
</dbReference>
<dbReference type="CDD" id="cd19510">
    <property type="entry name" value="RecA-like_BCS1"/>
    <property type="match status" value="1"/>
</dbReference>
<dbReference type="Pfam" id="PF08740">
    <property type="entry name" value="BCS1_N"/>
    <property type="match status" value="1"/>
</dbReference>
<dbReference type="InterPro" id="IPR014851">
    <property type="entry name" value="BCS1_N"/>
</dbReference>
<dbReference type="InterPro" id="IPR057495">
    <property type="entry name" value="AAA_lid_BCS1"/>
</dbReference>
<dbReference type="GeneID" id="31365554"/>
<proteinExistence type="inferred from homology"/>
<dbReference type="GO" id="GO:0005743">
    <property type="term" value="C:mitochondrial inner membrane"/>
    <property type="evidence" value="ECO:0007669"/>
    <property type="project" value="UniProtKB-SubCell"/>
</dbReference>
<dbReference type="GO" id="GO:0016887">
    <property type="term" value="F:ATP hydrolysis activity"/>
    <property type="evidence" value="ECO:0007669"/>
    <property type="project" value="InterPro"/>
</dbReference>
<protein>
    <submittedName>
        <fullName evidence="17">Mitochondrial chaperone BCS1</fullName>
    </submittedName>
</protein>
<evidence type="ECO:0000313" key="17">
    <source>
        <dbReference type="EMBL" id="EFA76320.1"/>
    </source>
</evidence>
<keyword evidence="9" id="KW-0496">Mitochondrion</keyword>
<comment type="similarity">
    <text evidence="2">Belongs to the AAA ATPase family. BCS1 subfamily.</text>
</comment>
<evidence type="ECO:0000256" key="13">
    <source>
        <dbReference type="ARBA" id="ARBA00055292"/>
    </source>
</evidence>
<dbReference type="STRING" id="670386.D3BQA0"/>
<dbReference type="SMART" id="SM00382">
    <property type="entry name" value="AAA"/>
    <property type="match status" value="1"/>
</dbReference>
<dbReference type="FunFam" id="3.40.50.300:FF:000768">
    <property type="entry name" value="Probable mitochondrial chaperone bcs1"/>
    <property type="match status" value="1"/>
</dbReference>
<keyword evidence="8" id="KW-1133">Transmembrane helix</keyword>
<evidence type="ECO:0000256" key="12">
    <source>
        <dbReference type="ARBA" id="ARBA00048778"/>
    </source>
</evidence>
<dbReference type="InParanoid" id="D3BQA0"/>
<keyword evidence="11" id="KW-0143">Chaperone</keyword>
<comment type="function">
    <text evidence="13">Chaperone necessary for the assembly of mitochondrial respiratory chain complex III.</text>
</comment>
<dbReference type="GO" id="GO:0034551">
    <property type="term" value="P:mitochondrial respiratory chain complex III assembly"/>
    <property type="evidence" value="ECO:0007669"/>
    <property type="project" value="UniProtKB-ARBA"/>
</dbReference>
<evidence type="ECO:0000256" key="1">
    <source>
        <dbReference type="ARBA" id="ARBA00004434"/>
    </source>
</evidence>
<evidence type="ECO:0000256" key="8">
    <source>
        <dbReference type="ARBA" id="ARBA00022989"/>
    </source>
</evidence>
<evidence type="ECO:0000259" key="16">
    <source>
        <dbReference type="SMART" id="SM01024"/>
    </source>
</evidence>
<dbReference type="SUPFAM" id="SSF52540">
    <property type="entry name" value="P-loop containing nucleoside triphosphate hydrolases"/>
    <property type="match status" value="1"/>
</dbReference>
<accession>D3BQA0</accession>
<evidence type="ECO:0000256" key="2">
    <source>
        <dbReference type="ARBA" id="ARBA00007448"/>
    </source>
</evidence>
<dbReference type="InterPro" id="IPR027417">
    <property type="entry name" value="P-loop_NTPase"/>
</dbReference>
<comment type="catalytic activity">
    <reaction evidence="12">
        <text>ATP + H2O = ADP + phosphate + H(+)</text>
        <dbReference type="Rhea" id="RHEA:13065"/>
        <dbReference type="ChEBI" id="CHEBI:15377"/>
        <dbReference type="ChEBI" id="CHEBI:15378"/>
        <dbReference type="ChEBI" id="CHEBI:30616"/>
        <dbReference type="ChEBI" id="CHEBI:43474"/>
        <dbReference type="ChEBI" id="CHEBI:456216"/>
    </reaction>
    <physiologicalReaction direction="left-to-right" evidence="12">
        <dbReference type="Rhea" id="RHEA:13066"/>
    </physiologicalReaction>
</comment>
<name>D3BQA0_HETP5</name>
<dbReference type="GO" id="GO:0005524">
    <property type="term" value="F:ATP binding"/>
    <property type="evidence" value="ECO:0007669"/>
    <property type="project" value="UniProtKB-KW"/>
</dbReference>
<evidence type="ECO:0000313" key="18">
    <source>
        <dbReference type="Proteomes" id="UP000001396"/>
    </source>
</evidence>
<feature type="domain" description="BCS1 N-terminal" evidence="16">
    <location>
        <begin position="43"/>
        <end position="209"/>
    </location>
</feature>
<evidence type="ECO:0000256" key="4">
    <source>
        <dbReference type="ARBA" id="ARBA00022741"/>
    </source>
</evidence>
<dbReference type="Proteomes" id="UP000001396">
    <property type="component" value="Unassembled WGS sequence"/>
</dbReference>
<evidence type="ECO:0000256" key="3">
    <source>
        <dbReference type="ARBA" id="ARBA00022692"/>
    </source>
</evidence>
<evidence type="ECO:0000256" key="11">
    <source>
        <dbReference type="ARBA" id="ARBA00023186"/>
    </source>
</evidence>
<dbReference type="Pfam" id="PF25426">
    <property type="entry name" value="AAA_lid_BCS1"/>
    <property type="match status" value="1"/>
</dbReference>
<dbReference type="InterPro" id="IPR003959">
    <property type="entry name" value="ATPase_AAA_core"/>
</dbReference>
<dbReference type="Pfam" id="PF00004">
    <property type="entry name" value="AAA"/>
    <property type="match status" value="1"/>
</dbReference>
<keyword evidence="3" id="KW-0812">Transmembrane</keyword>
<dbReference type="InterPro" id="IPR003960">
    <property type="entry name" value="ATPase_AAA_CS"/>
</dbReference>
<gene>
    <name evidence="17" type="primary">bcs1lA</name>
    <name evidence="17" type="ORF">PPL_10083</name>
</gene>
<comment type="caution">
    <text evidence="17">The sequence shown here is derived from an EMBL/GenBank/DDBJ whole genome shotgun (WGS) entry which is preliminary data.</text>
</comment>
<evidence type="ECO:0000256" key="14">
    <source>
        <dbReference type="RuleBase" id="RU003651"/>
    </source>
</evidence>
<comment type="subcellular location">
    <subcellularLocation>
        <location evidence="1">Mitochondrion inner membrane</location>
        <topology evidence="1">Single-pass membrane protein</topology>
    </subcellularLocation>
</comment>
<keyword evidence="5" id="KW-0999">Mitochondrion inner membrane</keyword>
<evidence type="ECO:0000256" key="10">
    <source>
        <dbReference type="ARBA" id="ARBA00023136"/>
    </source>
</evidence>
<evidence type="ECO:0000259" key="15">
    <source>
        <dbReference type="SMART" id="SM00382"/>
    </source>
</evidence>
<keyword evidence="18" id="KW-1185">Reference proteome</keyword>
<dbReference type="AlphaFoldDB" id="D3BQA0"/>
<dbReference type="RefSeq" id="XP_020428452.1">
    <property type="nucleotide sequence ID" value="XM_020580867.1"/>
</dbReference>
<dbReference type="PANTHER" id="PTHR23070">
    <property type="entry name" value="BCS1 AAA-TYPE ATPASE"/>
    <property type="match status" value="1"/>
</dbReference>
<dbReference type="Gene3D" id="3.40.50.300">
    <property type="entry name" value="P-loop containing nucleotide triphosphate hydrolases"/>
    <property type="match status" value="1"/>
</dbReference>
<evidence type="ECO:0000256" key="7">
    <source>
        <dbReference type="ARBA" id="ARBA00022840"/>
    </source>
</evidence>
<sequence length="439" mass="49105">MSINSDHVMIVKSSAFKDLISSIVGFLNNKNLLLGIKQGLGFLIVSGTVGFISGLSRDAFRRVNQSFFVTVTIDSKDKSFDALLQWLSGCESVKTATQLNAETIYNAAGKNPRVVFAPSLGRHRISYRERTIFVNRIRDSTFDMSSGAPFESIELSTFGNDTSIIQQLIDEAMRLSLQKDEGKTVVYINSDGNWQRFGNPRTIRSLSSVILPSTLKNNLLKDIKEFIDNEDWFRNRGIPYRRGYLLYGAPGNGKSSLVNAIAGELSLDICIVSLSTRDMDDKQINYLLNNAPPKSILLIEDVDAAFSVRDKSGENAFQQSSLTFSGVLNALDGVASQEGRILFMTTNKIEQLDPALIRDGRIDMKIHIENATRQQALDLFCHFYTIKPNQPEFELAKQFSSNIPHSKQLSMSQIQGFLLQYKNSPEDATKNSFQFKDSE</sequence>
<dbReference type="OMA" id="LFMTTNK"/>
<organism evidence="17 18">
    <name type="scientific">Heterostelium pallidum (strain ATCC 26659 / Pp 5 / PN500)</name>
    <name type="common">Cellular slime mold</name>
    <name type="synonym">Polysphondylium pallidum</name>
    <dbReference type="NCBI Taxonomy" id="670386"/>
    <lineage>
        <taxon>Eukaryota</taxon>
        <taxon>Amoebozoa</taxon>
        <taxon>Evosea</taxon>
        <taxon>Eumycetozoa</taxon>
        <taxon>Dictyostelia</taxon>
        <taxon>Acytosteliales</taxon>
        <taxon>Acytosteliaceae</taxon>
        <taxon>Heterostelium</taxon>
    </lineage>
</organism>
<dbReference type="SMART" id="SM01024">
    <property type="entry name" value="BCS1_N"/>
    <property type="match status" value="1"/>
</dbReference>
<reference evidence="17 18" key="1">
    <citation type="journal article" date="2011" name="Genome Res.">
        <title>Phylogeny-wide analysis of social amoeba genomes highlights ancient origins for complex intercellular communication.</title>
        <authorList>
            <person name="Heidel A.J."/>
            <person name="Lawal H.M."/>
            <person name="Felder M."/>
            <person name="Schilde C."/>
            <person name="Helps N.R."/>
            <person name="Tunggal B."/>
            <person name="Rivero F."/>
            <person name="John U."/>
            <person name="Schleicher M."/>
            <person name="Eichinger L."/>
            <person name="Platzer M."/>
            <person name="Noegel A.A."/>
            <person name="Schaap P."/>
            <person name="Gloeckner G."/>
        </authorList>
    </citation>
    <scope>NUCLEOTIDE SEQUENCE [LARGE SCALE GENOMIC DNA]</scope>
    <source>
        <strain evidence="18">ATCC 26659 / Pp 5 / PN500</strain>
    </source>
</reference>
<dbReference type="PROSITE" id="PS00674">
    <property type="entry name" value="AAA"/>
    <property type="match status" value="1"/>
</dbReference>
<keyword evidence="6" id="KW-0378">Hydrolase</keyword>
<evidence type="ECO:0000256" key="5">
    <source>
        <dbReference type="ARBA" id="ARBA00022792"/>
    </source>
</evidence>